<comment type="caution">
    <text evidence="2">The sequence shown here is derived from an EMBL/GenBank/DDBJ whole genome shotgun (WGS) entry which is preliminary data.</text>
</comment>
<dbReference type="RefSeq" id="WP_302722255.1">
    <property type="nucleotide sequence ID" value="NZ_JAULRU010000514.1"/>
</dbReference>
<protein>
    <submittedName>
        <fullName evidence="2">Uncharacterized protein</fullName>
    </submittedName>
</protein>
<feature type="chain" id="PRO_5046000836" evidence="1">
    <location>
        <begin position="19"/>
        <end position="417"/>
    </location>
</feature>
<accession>A0ABU4S3P7</accession>
<proteinExistence type="predicted"/>
<sequence>MRYLLLIALTFSVTASWAGQDPIAIKTDRYTLAVMEPTQSSVNPLYTAVTAAFATDVITIGEAVDEVLDGTGYRVRRNADQTHRGIYLDSILLNQPLPAAHRELGPLPLIEILQVIAGSSWTVKGSDLSRTVTFTLNDAAAPSSALLDILVDEVDGLAYTRKAPTEVMGSTGMAAGQFEPNAAIGGSTTNVQSNVAVHSNTGGPSQHSVSPRSVTAAIPTGTPIETSTGASLELPDTAVISTPGLTLAEGESLVSAIMKLQSRFDLDGVVYSVRDKSFDINRLNIGDDIEVSEDLMSTESIALNDVLSGFIVSGQGDRSLIITDNSSLNASNTVVFDVKPGSVQSNAKRLLSEFGWEMPFKDGWQAQDYPITSSFPIAISRDDPRQAFSELLAEYPIQARLNPSTTTAYFVHRNPIQ</sequence>
<dbReference type="InterPro" id="IPR022260">
    <property type="entry name" value="Integr_conj_element_PilL"/>
</dbReference>
<evidence type="ECO:0000313" key="3">
    <source>
        <dbReference type="Proteomes" id="UP001273505"/>
    </source>
</evidence>
<dbReference type="EMBL" id="JAXAFO010000025">
    <property type="protein sequence ID" value="MDX6850503.1"/>
    <property type="molecule type" value="Genomic_DNA"/>
</dbReference>
<keyword evidence="1" id="KW-0732">Signal</keyword>
<evidence type="ECO:0000256" key="1">
    <source>
        <dbReference type="SAM" id="SignalP"/>
    </source>
</evidence>
<gene>
    <name evidence="2" type="ORF">SCD92_14115</name>
</gene>
<evidence type="ECO:0000313" key="2">
    <source>
        <dbReference type="EMBL" id="MDX6850503.1"/>
    </source>
</evidence>
<keyword evidence="3" id="KW-1185">Reference proteome</keyword>
<reference evidence="2 3" key="1">
    <citation type="submission" date="2023-11" db="EMBL/GenBank/DDBJ databases">
        <title>Gilvimarinus fulvus sp. nov., isolated from the surface of Kelp.</title>
        <authorList>
            <person name="Sun Y.Y."/>
            <person name="Gong Y."/>
            <person name="Du Z.J."/>
        </authorList>
    </citation>
    <scope>NUCLEOTIDE SEQUENCE [LARGE SCALE GENOMIC DNA]</scope>
    <source>
        <strain evidence="2 3">SDUM040013</strain>
    </source>
</reference>
<feature type="signal peptide" evidence="1">
    <location>
        <begin position="1"/>
        <end position="18"/>
    </location>
</feature>
<dbReference type="NCBIfam" id="TIGR03748">
    <property type="entry name" value="conj_PilL"/>
    <property type="match status" value="1"/>
</dbReference>
<organism evidence="2 3">
    <name type="scientific">Gilvimarinus gilvus</name>
    <dbReference type="NCBI Taxonomy" id="3058038"/>
    <lineage>
        <taxon>Bacteria</taxon>
        <taxon>Pseudomonadati</taxon>
        <taxon>Pseudomonadota</taxon>
        <taxon>Gammaproteobacteria</taxon>
        <taxon>Cellvibrionales</taxon>
        <taxon>Cellvibrionaceae</taxon>
        <taxon>Gilvimarinus</taxon>
    </lineage>
</organism>
<dbReference type="Proteomes" id="UP001273505">
    <property type="component" value="Unassembled WGS sequence"/>
</dbReference>
<name>A0ABU4S3P7_9GAMM</name>